<dbReference type="InterPro" id="IPR000073">
    <property type="entry name" value="AB_hydrolase_1"/>
</dbReference>
<dbReference type="EMBL" id="CP021435">
    <property type="protein sequence ID" value="ATJ83241.1"/>
    <property type="molecule type" value="Genomic_DNA"/>
</dbReference>
<protein>
    <submittedName>
        <fullName evidence="2">Hydrolase-related protein</fullName>
    </submittedName>
</protein>
<dbReference type="Pfam" id="PF00561">
    <property type="entry name" value="Abhydrolase_1"/>
    <property type="match status" value="1"/>
</dbReference>
<dbReference type="PANTHER" id="PTHR43689:SF8">
    <property type="entry name" value="ALPHA_BETA-HYDROLASES SUPERFAMILY PROTEIN"/>
    <property type="match status" value="1"/>
</dbReference>
<dbReference type="OrthoDB" id="9779853at2"/>
<keyword evidence="3" id="KW-1185">Reference proteome</keyword>
<reference evidence="2 3" key="1">
    <citation type="journal article" date="2017" name="Sci. Rep.">
        <title>Revealing the Saline Adaptation Strategies of the Halophilic Bacterium Halomonas beimenensis through High-throughput Omics and Transposon Mutagenesis Approaches.</title>
        <authorList>
            <person name="Chen Y.H."/>
            <person name="Lin S.S."/>
            <person name="Shyu Y.T."/>
        </authorList>
    </citation>
    <scope>NUCLEOTIDE SEQUENCE [LARGE SCALE GENOMIC DNA]</scope>
    <source>
        <strain evidence="2 3">NTU-111</strain>
    </source>
</reference>
<accession>A0A291P8Q8</accession>
<evidence type="ECO:0000313" key="3">
    <source>
        <dbReference type="Proteomes" id="UP000219993"/>
    </source>
</evidence>
<evidence type="ECO:0000313" key="2">
    <source>
        <dbReference type="EMBL" id="ATJ83241.1"/>
    </source>
</evidence>
<dbReference type="Proteomes" id="UP000219993">
    <property type="component" value="Chromosome"/>
</dbReference>
<sequence>MTSHWIETEHGGLHAMCWSPPGSAPRSPVVLLHDSLGCVGLWRDFPERLARATGRAVVAYDRLGYGRSDPYPGSLPHRFIDDEARHGFAALRHRLGLERFVLLGHSVGGAMATVAAGRHAEACEGLITVSAQAYVEERTLAGIREAERAFHEPGRMARLARHHGAKADWVLRSWVDTWHAEAFRHWCLDEALAEVRCPTLVIHGECDEYGSLGQPRRIASLTPGGEPTLLSDCGHVPHRECPERLIEVIRAFLAPPASG</sequence>
<dbReference type="GO" id="GO:0016787">
    <property type="term" value="F:hydrolase activity"/>
    <property type="evidence" value="ECO:0007669"/>
    <property type="project" value="UniProtKB-KW"/>
</dbReference>
<dbReference type="PANTHER" id="PTHR43689">
    <property type="entry name" value="HYDROLASE"/>
    <property type="match status" value="1"/>
</dbReference>
<evidence type="ECO:0000259" key="1">
    <source>
        <dbReference type="Pfam" id="PF00561"/>
    </source>
</evidence>
<dbReference type="Gene3D" id="3.40.50.1820">
    <property type="entry name" value="alpha/beta hydrolase"/>
    <property type="match status" value="1"/>
</dbReference>
<gene>
    <name evidence="2" type="ORF">BEI_2254</name>
</gene>
<dbReference type="KEGG" id="hbe:BEI_2254"/>
<feature type="domain" description="AB hydrolase-1" evidence="1">
    <location>
        <begin position="28"/>
        <end position="131"/>
    </location>
</feature>
<name>A0A291P8Q8_9GAMM</name>
<dbReference type="InterPro" id="IPR029058">
    <property type="entry name" value="AB_hydrolase_fold"/>
</dbReference>
<dbReference type="SUPFAM" id="SSF53474">
    <property type="entry name" value="alpha/beta-Hydrolases"/>
    <property type="match status" value="1"/>
</dbReference>
<dbReference type="AlphaFoldDB" id="A0A291P8Q8"/>
<proteinExistence type="predicted"/>
<keyword evidence="2" id="KW-0378">Hydrolase</keyword>
<organism evidence="2 3">
    <name type="scientific">Halomonas beimenensis</name>
    <dbReference type="NCBI Taxonomy" id="475662"/>
    <lineage>
        <taxon>Bacteria</taxon>
        <taxon>Pseudomonadati</taxon>
        <taxon>Pseudomonadota</taxon>
        <taxon>Gammaproteobacteria</taxon>
        <taxon>Oceanospirillales</taxon>
        <taxon>Halomonadaceae</taxon>
        <taxon>Halomonas</taxon>
    </lineage>
</organism>